<evidence type="ECO:0000256" key="2">
    <source>
        <dbReference type="ARBA" id="ARBA00005898"/>
    </source>
</evidence>
<dbReference type="InterPro" id="IPR036565">
    <property type="entry name" value="Mur-like_cat_sf"/>
</dbReference>
<evidence type="ECO:0000313" key="18">
    <source>
        <dbReference type="Proteomes" id="UP001589738"/>
    </source>
</evidence>
<dbReference type="PROSITE" id="PS01011">
    <property type="entry name" value="FOLYLPOLYGLU_SYNT_1"/>
    <property type="match status" value="1"/>
</dbReference>
<protein>
    <recommendedName>
        <fullName evidence="12">UDP-N-acetylmuramyl-tripeptide synthetase</fullName>
        <ecNumber evidence="12">6.3.2.-</ecNumber>
    </recommendedName>
    <alternativeName>
        <fullName evidence="12">UDP-MurNAc-tripeptide synthetase</fullName>
    </alternativeName>
</protein>
<feature type="domain" description="Mur ligase C-terminal" evidence="15">
    <location>
        <begin position="328"/>
        <end position="456"/>
    </location>
</feature>
<dbReference type="Gene3D" id="3.40.1190.10">
    <property type="entry name" value="Mur-like, catalytic domain"/>
    <property type="match status" value="1"/>
</dbReference>
<evidence type="ECO:0000259" key="14">
    <source>
        <dbReference type="Pfam" id="PF01225"/>
    </source>
</evidence>
<dbReference type="InterPro" id="IPR018109">
    <property type="entry name" value="Folylpolyglutamate_synth_CS"/>
</dbReference>
<comment type="pathway">
    <text evidence="1 12 13">Cell wall biogenesis; peptidoglycan biosynthesis.</text>
</comment>
<keyword evidence="5 12" id="KW-0132">Cell division</keyword>
<feature type="domain" description="Mur ligase central" evidence="16">
    <location>
        <begin position="105"/>
        <end position="306"/>
    </location>
</feature>
<comment type="cofactor">
    <cofactor evidence="12">
        <name>Mg(2+)</name>
        <dbReference type="ChEBI" id="CHEBI:18420"/>
    </cofactor>
</comment>
<accession>A0ABV6KTY8</accession>
<dbReference type="PANTHER" id="PTHR23135">
    <property type="entry name" value="MUR LIGASE FAMILY MEMBER"/>
    <property type="match status" value="1"/>
</dbReference>
<comment type="caution">
    <text evidence="17">The sequence shown here is derived from an EMBL/GenBank/DDBJ whole genome shotgun (WGS) entry which is preliminary data.</text>
</comment>
<dbReference type="NCBIfam" id="NF001126">
    <property type="entry name" value="PRK00139.1-4"/>
    <property type="match status" value="1"/>
</dbReference>
<evidence type="ECO:0000256" key="6">
    <source>
        <dbReference type="ARBA" id="ARBA00022741"/>
    </source>
</evidence>
<dbReference type="Gene3D" id="3.90.190.20">
    <property type="entry name" value="Mur ligase, C-terminal domain"/>
    <property type="match status" value="1"/>
</dbReference>
<dbReference type="RefSeq" id="WP_160548472.1">
    <property type="nucleotide sequence ID" value="NZ_JBHLUU010000112.1"/>
</dbReference>
<evidence type="ECO:0000256" key="5">
    <source>
        <dbReference type="ARBA" id="ARBA00022618"/>
    </source>
</evidence>
<feature type="binding site" evidence="12">
    <location>
        <position position="179"/>
    </location>
    <ligand>
        <name>UDP-N-acetyl-alpha-D-muramoyl-L-alanyl-D-glutamate</name>
        <dbReference type="ChEBI" id="CHEBI:83900"/>
    </ligand>
</feature>
<dbReference type="GO" id="GO:0008765">
    <property type="term" value="F:UDP-N-acetylmuramoylalanyl-D-glutamate-2,6-diaminopimelate ligase activity"/>
    <property type="evidence" value="ECO:0007669"/>
    <property type="project" value="UniProtKB-EC"/>
</dbReference>
<dbReference type="EC" id="6.3.2.-" evidence="12"/>
<evidence type="ECO:0000259" key="16">
    <source>
        <dbReference type="Pfam" id="PF08245"/>
    </source>
</evidence>
<dbReference type="HAMAP" id="MF_00208">
    <property type="entry name" value="MurE"/>
    <property type="match status" value="1"/>
</dbReference>
<keyword evidence="8 12" id="KW-0133">Cell shape</keyword>
<organism evidence="17 18">
    <name type="scientific">Robertmurraya beringensis</name>
    <dbReference type="NCBI Taxonomy" id="641660"/>
    <lineage>
        <taxon>Bacteria</taxon>
        <taxon>Bacillati</taxon>
        <taxon>Bacillota</taxon>
        <taxon>Bacilli</taxon>
        <taxon>Bacillales</taxon>
        <taxon>Bacillaceae</taxon>
        <taxon>Robertmurraya</taxon>
    </lineage>
</organism>
<reference evidence="17 18" key="1">
    <citation type="submission" date="2024-09" db="EMBL/GenBank/DDBJ databases">
        <authorList>
            <person name="Sun Q."/>
            <person name="Mori K."/>
        </authorList>
    </citation>
    <scope>NUCLEOTIDE SEQUENCE [LARGE SCALE GENOMIC DNA]</scope>
    <source>
        <strain evidence="17 18">CGMCC 1.9126</strain>
    </source>
</reference>
<feature type="binding site" evidence="12">
    <location>
        <position position="28"/>
    </location>
    <ligand>
        <name>UDP-N-acetyl-alpha-D-muramoyl-L-alanyl-D-glutamate</name>
        <dbReference type="ChEBI" id="CHEBI:83900"/>
    </ligand>
</feature>
<dbReference type="InterPro" id="IPR000713">
    <property type="entry name" value="Mur_ligase_N"/>
</dbReference>
<dbReference type="NCBIfam" id="TIGR01085">
    <property type="entry name" value="murE"/>
    <property type="match status" value="1"/>
</dbReference>
<comment type="caution">
    <text evidence="12">Lacks conserved residue(s) required for the propagation of feature annotation.</text>
</comment>
<evidence type="ECO:0000256" key="10">
    <source>
        <dbReference type="ARBA" id="ARBA00023306"/>
    </source>
</evidence>
<proteinExistence type="inferred from homology"/>
<gene>
    <name evidence="12" type="primary">murE</name>
    <name evidence="17" type="ORF">ACFFHF_16470</name>
</gene>
<evidence type="ECO:0000313" key="17">
    <source>
        <dbReference type="EMBL" id="MFC0476798.1"/>
    </source>
</evidence>
<name>A0ABV6KTY8_9BACI</name>
<feature type="binding site" evidence="12">
    <location>
        <position position="181"/>
    </location>
    <ligand>
        <name>UDP-N-acetyl-alpha-D-muramoyl-L-alanyl-D-glutamate</name>
        <dbReference type="ChEBI" id="CHEBI:83900"/>
    </ligand>
</feature>
<dbReference type="SUPFAM" id="SSF63418">
    <property type="entry name" value="MurE/MurF N-terminal domain"/>
    <property type="match status" value="1"/>
</dbReference>
<evidence type="ECO:0000256" key="1">
    <source>
        <dbReference type="ARBA" id="ARBA00004752"/>
    </source>
</evidence>
<dbReference type="InterPro" id="IPR013221">
    <property type="entry name" value="Mur_ligase_cen"/>
</dbReference>
<comment type="subcellular location">
    <subcellularLocation>
        <location evidence="12 13">Cytoplasm</location>
    </subcellularLocation>
</comment>
<comment type="PTM">
    <text evidence="12">Carboxylation is probably crucial for Mg(2+) binding and, consequently, for the gamma-phosphate positioning of ATP.</text>
</comment>
<evidence type="ECO:0000256" key="8">
    <source>
        <dbReference type="ARBA" id="ARBA00022960"/>
    </source>
</evidence>
<dbReference type="InterPro" id="IPR035911">
    <property type="entry name" value="MurE/MurF_N"/>
</dbReference>
<dbReference type="EMBL" id="JBHLUU010000112">
    <property type="protein sequence ID" value="MFC0476798.1"/>
    <property type="molecule type" value="Genomic_DNA"/>
</dbReference>
<evidence type="ECO:0000259" key="15">
    <source>
        <dbReference type="Pfam" id="PF02875"/>
    </source>
</evidence>
<keyword evidence="7 12" id="KW-0067">ATP-binding</keyword>
<evidence type="ECO:0000256" key="13">
    <source>
        <dbReference type="RuleBase" id="RU004135"/>
    </source>
</evidence>
<evidence type="ECO:0000256" key="4">
    <source>
        <dbReference type="ARBA" id="ARBA00022598"/>
    </source>
</evidence>
<dbReference type="PANTHER" id="PTHR23135:SF4">
    <property type="entry name" value="UDP-N-ACETYLMURAMOYL-L-ALANYL-D-GLUTAMATE--2,6-DIAMINOPIMELATE LIGASE MURE HOMOLOG, CHLOROPLASTIC"/>
    <property type="match status" value="1"/>
</dbReference>
<keyword evidence="9 12" id="KW-0573">Peptidoglycan synthesis</keyword>
<evidence type="ECO:0000256" key="12">
    <source>
        <dbReference type="HAMAP-Rule" id="MF_00208"/>
    </source>
</evidence>
<evidence type="ECO:0000256" key="9">
    <source>
        <dbReference type="ARBA" id="ARBA00022984"/>
    </source>
</evidence>
<feature type="domain" description="Mur ligase N-terminal catalytic" evidence="14">
    <location>
        <begin position="20"/>
        <end position="93"/>
    </location>
</feature>
<dbReference type="InterPro" id="IPR036615">
    <property type="entry name" value="Mur_ligase_C_dom_sf"/>
</dbReference>
<feature type="modified residue" description="N6-carboxylysine" evidence="12">
    <location>
        <position position="213"/>
    </location>
</feature>
<keyword evidence="12" id="KW-0460">Magnesium</keyword>
<comment type="function">
    <text evidence="12">Catalyzes the addition of an amino acid to the nucleotide precursor UDP-N-acetylmuramoyl-L-alanyl-D-glutamate (UMAG) in the biosynthesis of bacterial cell-wall peptidoglycan.</text>
</comment>
<dbReference type="SUPFAM" id="SSF53244">
    <property type="entry name" value="MurD-like peptide ligases, peptide-binding domain"/>
    <property type="match status" value="1"/>
</dbReference>
<evidence type="ECO:0000256" key="11">
    <source>
        <dbReference type="ARBA" id="ARBA00023316"/>
    </source>
</evidence>
<feature type="binding site" evidence="12">
    <location>
        <position position="173"/>
    </location>
    <ligand>
        <name>UDP-N-acetyl-alpha-D-muramoyl-L-alanyl-D-glutamate</name>
        <dbReference type="ChEBI" id="CHEBI:83900"/>
    </ligand>
</feature>
<dbReference type="Proteomes" id="UP001589738">
    <property type="component" value="Unassembled WGS sequence"/>
</dbReference>
<dbReference type="SUPFAM" id="SSF53623">
    <property type="entry name" value="MurD-like peptide ligases, catalytic domain"/>
    <property type="match status" value="1"/>
</dbReference>
<keyword evidence="11 12" id="KW-0961">Cell wall biogenesis/degradation</keyword>
<dbReference type="Pfam" id="PF02875">
    <property type="entry name" value="Mur_ligase_C"/>
    <property type="match status" value="1"/>
</dbReference>
<dbReference type="Pfam" id="PF08245">
    <property type="entry name" value="Mur_ligase_M"/>
    <property type="match status" value="1"/>
</dbReference>
<feature type="binding site" evidence="12">
    <location>
        <begin position="149"/>
        <end position="150"/>
    </location>
    <ligand>
        <name>UDP-N-acetyl-alpha-D-muramoyl-L-alanyl-D-glutamate</name>
        <dbReference type="ChEBI" id="CHEBI:83900"/>
    </ligand>
</feature>
<keyword evidence="18" id="KW-1185">Reference proteome</keyword>
<dbReference type="InterPro" id="IPR004101">
    <property type="entry name" value="Mur_ligase_C"/>
</dbReference>
<feature type="binding site" evidence="12">
    <location>
        <begin position="107"/>
        <end position="113"/>
    </location>
    <ligand>
        <name>ATP</name>
        <dbReference type="ChEBI" id="CHEBI:30616"/>
    </ligand>
</feature>
<sequence length="488" mass="55138">MKLNQLMSPLIETEIKPDIEINSIQFQSSLVQKGDIYIAIRGFTNDGHKYIGEAISKGASAIVGEEDLLSLPVPYFRVADSREALGRLAASFYNFPAKKHRMIGITGTNGKTTTAYMVKYILQYAEKSCSLISTVSNYINGQELVSTATTPSSLELNKLLSLSNDESVVMEVSSHGLDQKRVEGIEFEFGLFTNLTHDHLDYHKDLNEYFETKSKLFDCLGSNGAAIINSRCPWGLKMIERLRCREIPVYTFGQQATDDLQLLTFNEQLDSDFIIQEKGKDEIWNIKLSMPGAYNRENAMAAILLALRKGVGMKLICEALETFPGVPGRYEVYQHHSGISFVVDYAHTPDGMENFLETVKRRENKKLIHIFGFRGNKDVSKRKQMMDISSFYCDEIILTFDDLNGVSAKKMKTELNELAVKWGKGKARIITDRTSAIEYAWEHADKNSCIIITGKGPESYKEDFSLPTDTDADTIKYLFTKKVKFIER</sequence>
<keyword evidence="6 12" id="KW-0547">Nucleotide-binding</keyword>
<dbReference type="InterPro" id="IPR005761">
    <property type="entry name" value="UDP-N-AcMur-Glu-dNH2Pim_ligase"/>
</dbReference>
<evidence type="ECO:0000256" key="7">
    <source>
        <dbReference type="ARBA" id="ARBA00022840"/>
    </source>
</evidence>
<evidence type="ECO:0000256" key="3">
    <source>
        <dbReference type="ARBA" id="ARBA00022490"/>
    </source>
</evidence>
<comment type="similarity">
    <text evidence="2 12">Belongs to the MurCDEF family. MurE subfamily.</text>
</comment>
<keyword evidence="3 12" id="KW-0963">Cytoplasm</keyword>
<keyword evidence="4 12" id="KW-0436">Ligase</keyword>
<dbReference type="Gene3D" id="3.40.1390.10">
    <property type="entry name" value="MurE/MurF, N-terminal domain"/>
    <property type="match status" value="1"/>
</dbReference>
<dbReference type="Pfam" id="PF01225">
    <property type="entry name" value="Mur_ligase"/>
    <property type="match status" value="1"/>
</dbReference>
<keyword evidence="10 12" id="KW-0131">Cell cycle</keyword>